<dbReference type="PATRIC" id="fig|472175.3.peg.1383"/>
<dbReference type="AlphaFoldDB" id="A0A084UBK2"/>
<protein>
    <submittedName>
        <fullName evidence="5">Bifunctional nucleotide hexosamine acetyltransferase / isomerase</fullName>
    </submittedName>
</protein>
<organism evidence="5 6">
    <name type="scientific">Nitratireductor basaltis</name>
    <dbReference type="NCBI Taxonomy" id="472175"/>
    <lineage>
        <taxon>Bacteria</taxon>
        <taxon>Pseudomonadati</taxon>
        <taxon>Pseudomonadota</taxon>
        <taxon>Alphaproteobacteria</taxon>
        <taxon>Hyphomicrobiales</taxon>
        <taxon>Phyllobacteriaceae</taxon>
        <taxon>Nitratireductor</taxon>
    </lineage>
</organism>
<dbReference type="PROSITE" id="PS00101">
    <property type="entry name" value="HEXAPEP_TRANSFERASES"/>
    <property type="match status" value="1"/>
</dbReference>
<dbReference type="PANTHER" id="PTHR43300">
    <property type="entry name" value="ACETYLTRANSFERASE"/>
    <property type="match status" value="1"/>
</dbReference>
<dbReference type="Gene3D" id="2.160.10.10">
    <property type="entry name" value="Hexapeptide repeat proteins"/>
    <property type="match status" value="1"/>
</dbReference>
<dbReference type="eggNOG" id="COG0110">
    <property type="taxonomic scope" value="Bacteria"/>
</dbReference>
<dbReference type="InterPro" id="IPR018357">
    <property type="entry name" value="Hexapep_transf_CS"/>
</dbReference>
<keyword evidence="6" id="KW-1185">Reference proteome</keyword>
<dbReference type="RefSeq" id="WP_036481037.1">
    <property type="nucleotide sequence ID" value="NZ_JMQM01000001.1"/>
</dbReference>
<evidence type="ECO:0000256" key="4">
    <source>
        <dbReference type="ARBA" id="ARBA00023315"/>
    </source>
</evidence>
<evidence type="ECO:0000256" key="3">
    <source>
        <dbReference type="ARBA" id="ARBA00022737"/>
    </source>
</evidence>
<dbReference type="EMBL" id="JMQM01000001">
    <property type="protein sequence ID" value="KFB10338.1"/>
    <property type="molecule type" value="Genomic_DNA"/>
</dbReference>
<dbReference type="STRING" id="472175.EL18_01369"/>
<reference evidence="5 6" key="1">
    <citation type="submission" date="2014-05" db="EMBL/GenBank/DDBJ databases">
        <title>Draft Genome Sequence of Nitratireductor basaltis Strain UMTGB225, A Marine Bacterium Isolated from Green Barrel Tunicate.</title>
        <authorList>
            <person name="Gan H.Y."/>
        </authorList>
    </citation>
    <scope>NUCLEOTIDE SEQUENCE [LARGE SCALE GENOMIC DNA]</scope>
    <source>
        <strain evidence="5 6">UMTGB225</strain>
    </source>
</reference>
<keyword evidence="4" id="KW-0012">Acyltransferase</keyword>
<dbReference type="GO" id="GO:0016746">
    <property type="term" value="F:acyltransferase activity"/>
    <property type="evidence" value="ECO:0007669"/>
    <property type="project" value="UniProtKB-KW"/>
</dbReference>
<keyword evidence="2 5" id="KW-0808">Transferase</keyword>
<comment type="similarity">
    <text evidence="1">Belongs to the transferase hexapeptide repeat family.</text>
</comment>
<evidence type="ECO:0000313" key="6">
    <source>
        <dbReference type="Proteomes" id="UP000053675"/>
    </source>
</evidence>
<dbReference type="Pfam" id="PF00132">
    <property type="entry name" value="Hexapep"/>
    <property type="match status" value="2"/>
</dbReference>
<comment type="caution">
    <text evidence="5">The sequence shown here is derived from an EMBL/GenBank/DDBJ whole genome shotgun (WGS) entry which is preliminary data.</text>
</comment>
<keyword evidence="5" id="KW-0413">Isomerase</keyword>
<proteinExistence type="inferred from homology"/>
<name>A0A084UBK2_9HYPH</name>
<accession>A0A084UBK2</accession>
<dbReference type="InterPro" id="IPR050179">
    <property type="entry name" value="Trans_hexapeptide_repeat"/>
</dbReference>
<dbReference type="Proteomes" id="UP000053675">
    <property type="component" value="Unassembled WGS sequence"/>
</dbReference>
<dbReference type="InterPro" id="IPR001451">
    <property type="entry name" value="Hexapep"/>
</dbReference>
<dbReference type="InterPro" id="IPR011004">
    <property type="entry name" value="Trimer_LpxA-like_sf"/>
</dbReference>
<evidence type="ECO:0000313" key="5">
    <source>
        <dbReference type="EMBL" id="KFB10338.1"/>
    </source>
</evidence>
<gene>
    <name evidence="5" type="ORF">EL18_01369</name>
</gene>
<dbReference type="SUPFAM" id="SSF51161">
    <property type="entry name" value="Trimeric LpxA-like enzymes"/>
    <property type="match status" value="1"/>
</dbReference>
<keyword evidence="3" id="KW-0677">Repeat</keyword>
<evidence type="ECO:0000256" key="2">
    <source>
        <dbReference type="ARBA" id="ARBA00022679"/>
    </source>
</evidence>
<evidence type="ECO:0000256" key="1">
    <source>
        <dbReference type="ARBA" id="ARBA00007274"/>
    </source>
</evidence>
<dbReference type="GO" id="GO:0016853">
    <property type="term" value="F:isomerase activity"/>
    <property type="evidence" value="ECO:0007669"/>
    <property type="project" value="UniProtKB-KW"/>
</dbReference>
<sequence>MIHPLAHVEGSAVSEFATVWQFASVIRGAMVERETVIGAGAMVDGVRIGRNCRIGHNASLHPGTSIGEACFIGPGAIVCNDQWPAVSRDGFDMEALLEGERKTVIIEDGASIGAGAIILPGIRIGAGAVVAAGAVVERDVTPGCVYRRNGYQSFVPADRHEKRMRFAKC</sequence>